<dbReference type="InterPro" id="IPR023346">
    <property type="entry name" value="Lysozyme-like_dom_sf"/>
</dbReference>
<dbReference type="InterPro" id="IPR001638">
    <property type="entry name" value="Solute-binding_3/MltF_N"/>
</dbReference>
<gene>
    <name evidence="6" type="ORF">CUC44_04785</name>
</gene>
<dbReference type="GO" id="GO:0009279">
    <property type="term" value="C:cell outer membrane"/>
    <property type="evidence" value="ECO:0007669"/>
    <property type="project" value="UniProtKB-SubCell"/>
</dbReference>
<dbReference type="SUPFAM" id="SSF53850">
    <property type="entry name" value="Periplasmic binding protein-like II"/>
    <property type="match status" value="1"/>
</dbReference>
<keyword evidence="3" id="KW-0472">Membrane</keyword>
<dbReference type="AlphaFoldDB" id="A0A2M8HDJ1"/>
<organism evidence="6 7">
    <name type="scientific">Aeromonas lusitana</name>
    <dbReference type="NCBI Taxonomy" id="931529"/>
    <lineage>
        <taxon>Bacteria</taxon>
        <taxon>Pseudomonadati</taxon>
        <taxon>Pseudomonadota</taxon>
        <taxon>Gammaproteobacteria</taxon>
        <taxon>Aeromonadales</taxon>
        <taxon>Aeromonadaceae</taxon>
        <taxon>Aeromonas</taxon>
    </lineage>
</organism>
<evidence type="ECO:0000259" key="5">
    <source>
        <dbReference type="SMART" id="SM00062"/>
    </source>
</evidence>
<dbReference type="RefSeq" id="WP_100858831.1">
    <property type="nucleotide sequence ID" value="NZ_PGCP01000004.1"/>
</dbReference>
<dbReference type="Proteomes" id="UP000232060">
    <property type="component" value="Unassembled WGS sequence"/>
</dbReference>
<dbReference type="PROSITE" id="PS00922">
    <property type="entry name" value="TRANSGLYCOSYLASE"/>
    <property type="match status" value="1"/>
</dbReference>
<dbReference type="SUPFAM" id="SSF53955">
    <property type="entry name" value="Lysozyme-like"/>
    <property type="match status" value="1"/>
</dbReference>
<dbReference type="Gene3D" id="1.10.530.10">
    <property type="match status" value="1"/>
</dbReference>
<accession>A0A2M8HDJ1</accession>
<feature type="domain" description="Solute-binding protein family 3/N-terminal" evidence="5">
    <location>
        <begin position="57"/>
        <end position="286"/>
    </location>
</feature>
<feature type="signal peptide" evidence="4">
    <location>
        <begin position="1"/>
        <end position="18"/>
    </location>
</feature>
<dbReference type="PANTHER" id="PTHR37423:SF2">
    <property type="entry name" value="MEMBRANE-BOUND LYTIC MUREIN TRANSGLYCOSYLASE C"/>
    <property type="match status" value="1"/>
</dbReference>
<protein>
    <submittedName>
        <fullName evidence="6">Lytic transglycosylase F</fullName>
    </submittedName>
</protein>
<comment type="similarity">
    <text evidence="2">Belongs to the transglycosylase Slt family.</text>
</comment>
<evidence type="ECO:0000256" key="2">
    <source>
        <dbReference type="ARBA" id="ARBA00007734"/>
    </source>
</evidence>
<dbReference type="OrthoDB" id="9815002at2"/>
<evidence type="ECO:0000256" key="1">
    <source>
        <dbReference type="ARBA" id="ARBA00004339"/>
    </source>
</evidence>
<dbReference type="Pfam" id="PF01464">
    <property type="entry name" value="SLT"/>
    <property type="match status" value="1"/>
</dbReference>
<evidence type="ECO:0000256" key="3">
    <source>
        <dbReference type="ARBA" id="ARBA00023237"/>
    </source>
</evidence>
<name>A0A2M8HDJ1_9GAMM</name>
<reference evidence="6 7" key="1">
    <citation type="submission" date="2017-11" db="EMBL/GenBank/DDBJ databases">
        <title>Draft genome sequence of environmental isolate Aeromonas lusitania sp. nov. MDC 2473.</title>
        <authorList>
            <person name="Colston S.M."/>
            <person name="Navarro A."/>
            <person name="Martinez-Murcia A.J."/>
            <person name="Graf J."/>
        </authorList>
    </citation>
    <scope>NUCLEOTIDE SEQUENCE [LARGE SCALE GENOMIC DNA]</scope>
    <source>
        <strain evidence="6 7">MDC 2473</strain>
    </source>
</reference>
<proteinExistence type="inferred from homology"/>
<dbReference type="InterPro" id="IPR000189">
    <property type="entry name" value="Transglyc_AS"/>
</dbReference>
<dbReference type="Gene3D" id="3.40.190.10">
    <property type="entry name" value="Periplasmic binding protein-like II"/>
    <property type="match status" value="2"/>
</dbReference>
<feature type="chain" id="PRO_5014844491" evidence="4">
    <location>
        <begin position="19"/>
        <end position="490"/>
    </location>
</feature>
<evidence type="ECO:0000256" key="4">
    <source>
        <dbReference type="SAM" id="SignalP"/>
    </source>
</evidence>
<dbReference type="GO" id="GO:0000270">
    <property type="term" value="P:peptidoglycan metabolic process"/>
    <property type="evidence" value="ECO:0007669"/>
    <property type="project" value="InterPro"/>
</dbReference>
<keyword evidence="4" id="KW-0732">Signal</keyword>
<evidence type="ECO:0000313" key="6">
    <source>
        <dbReference type="EMBL" id="PJC94615.1"/>
    </source>
</evidence>
<dbReference type="InterPro" id="IPR008258">
    <property type="entry name" value="Transglycosylase_SLT_dom_1"/>
</dbReference>
<evidence type="ECO:0000313" key="7">
    <source>
        <dbReference type="Proteomes" id="UP000232060"/>
    </source>
</evidence>
<comment type="caution">
    <text evidence="6">The sequence shown here is derived from an EMBL/GenBank/DDBJ whole genome shotgun (WGS) entry which is preliminary data.</text>
</comment>
<keyword evidence="7" id="KW-1185">Reference proteome</keyword>
<dbReference type="EMBL" id="PGCP01000004">
    <property type="protein sequence ID" value="PJC94615.1"/>
    <property type="molecule type" value="Genomic_DNA"/>
</dbReference>
<dbReference type="Pfam" id="PF00497">
    <property type="entry name" value="SBP_bac_3"/>
    <property type="match status" value="1"/>
</dbReference>
<dbReference type="SMART" id="SM00062">
    <property type="entry name" value="PBPb"/>
    <property type="match status" value="1"/>
</dbReference>
<sequence length="490" mass="55316">MRLWMWGLLALWCLPLLAADLHPQSGATPSRVPDVKPKLLPQAGDLEHILQKKELRALVVYERGFFFFDKGAQYGILVNQLQGFERWLNKTYLPKEKLKLKIIYIPVRQDKLLDYLTEGRGDLVAANMTVTPTRREQVAFSQPLIAPIEEWVVSQRDLPGFNRITQLSGRRVWVRASSSYYESLNQLNWLFRELGLPPVYIEKVPEYLQDGDLMEMVAAGIIPLTVTDSFKGRIWLDMIGGLKAHKLIPLRDKGRSAWALRKNDPELLKAVNAYISEASKRTLYSDMTLRRLLAQSEQMSNILAPDPLGRLSTIRKVIETQASKYQLDWLMLAALGYKESGLNPNVRSNKGAVGIMQLLPSTGGAVGIRGARLTSLEGNVEAACRYMRHILDTYFNDPEMDNINRHLFALAAYNAGPNRVQALQAKAKDRGLDPNVWFGNVEQLVANEVGQGPINYVGTIYKYYVAYRFSLPQLEGKSEAISEAKEAVQP</sequence>
<dbReference type="PANTHER" id="PTHR37423">
    <property type="entry name" value="SOLUBLE LYTIC MUREIN TRANSGLYCOSYLASE-RELATED"/>
    <property type="match status" value="1"/>
</dbReference>
<comment type="subcellular location">
    <subcellularLocation>
        <location evidence="1">Cell outer membrane</location>
        <topology evidence="1">Peripheral membrane protein</topology>
    </subcellularLocation>
</comment>
<dbReference type="GO" id="GO:0008933">
    <property type="term" value="F:peptidoglycan lytic transglycosylase activity"/>
    <property type="evidence" value="ECO:0007669"/>
    <property type="project" value="InterPro"/>
</dbReference>
<keyword evidence="3" id="KW-0998">Cell outer membrane</keyword>
<dbReference type="CDD" id="cd01009">
    <property type="entry name" value="PBP2_YfhD_N"/>
    <property type="match status" value="1"/>
</dbReference>